<dbReference type="Gene3D" id="3.30.160.60">
    <property type="entry name" value="Classic Zinc Finger"/>
    <property type="match status" value="2"/>
</dbReference>
<dbReference type="SUPFAM" id="SSF57667">
    <property type="entry name" value="beta-beta-alpha zinc fingers"/>
    <property type="match status" value="1"/>
</dbReference>
<evidence type="ECO:0000256" key="4">
    <source>
        <dbReference type="ARBA" id="ARBA00022833"/>
    </source>
</evidence>
<evidence type="ECO:0000256" key="5">
    <source>
        <dbReference type="PROSITE-ProRule" id="PRU00042"/>
    </source>
</evidence>
<evidence type="ECO:0000313" key="9">
    <source>
        <dbReference type="Proteomes" id="UP000799767"/>
    </source>
</evidence>
<keyword evidence="3 5" id="KW-0863">Zinc-finger</keyword>
<keyword evidence="2" id="KW-0677">Repeat</keyword>
<feature type="region of interest" description="Disordered" evidence="6">
    <location>
        <begin position="1"/>
        <end position="34"/>
    </location>
</feature>
<evidence type="ECO:0000259" key="7">
    <source>
        <dbReference type="PROSITE" id="PS50157"/>
    </source>
</evidence>
<evidence type="ECO:0000313" key="8">
    <source>
        <dbReference type="EMBL" id="KAF2481429.1"/>
    </source>
</evidence>
<accession>A0A6A6PMY9</accession>
<evidence type="ECO:0000256" key="2">
    <source>
        <dbReference type="ARBA" id="ARBA00022737"/>
    </source>
</evidence>
<keyword evidence="9" id="KW-1185">Reference proteome</keyword>
<evidence type="ECO:0000256" key="6">
    <source>
        <dbReference type="SAM" id="MobiDB-lite"/>
    </source>
</evidence>
<dbReference type="RefSeq" id="XP_033587999.1">
    <property type="nucleotide sequence ID" value="XM_033729983.1"/>
</dbReference>
<dbReference type="Proteomes" id="UP000799767">
    <property type="component" value="Unassembled WGS sequence"/>
</dbReference>
<dbReference type="InterPro" id="IPR036236">
    <property type="entry name" value="Znf_C2H2_sf"/>
</dbReference>
<dbReference type="InterPro" id="IPR013087">
    <property type="entry name" value="Znf_C2H2_type"/>
</dbReference>
<protein>
    <recommendedName>
        <fullName evidence="7">C2H2-type domain-containing protein</fullName>
    </recommendedName>
</protein>
<proteinExistence type="predicted"/>
<dbReference type="PROSITE" id="PS50157">
    <property type="entry name" value="ZINC_FINGER_C2H2_2"/>
    <property type="match status" value="2"/>
</dbReference>
<keyword evidence="4" id="KW-0862">Zinc</keyword>
<feature type="domain" description="C2H2-type" evidence="7">
    <location>
        <begin position="526"/>
        <end position="556"/>
    </location>
</feature>
<dbReference type="AlphaFoldDB" id="A0A6A6PMY9"/>
<dbReference type="EMBL" id="MU001638">
    <property type="protein sequence ID" value="KAF2481429.1"/>
    <property type="molecule type" value="Genomic_DNA"/>
</dbReference>
<dbReference type="PANTHER" id="PTHR24379">
    <property type="entry name" value="KRAB AND ZINC FINGER DOMAIN-CONTAINING"/>
    <property type="match status" value="1"/>
</dbReference>
<keyword evidence="1" id="KW-0479">Metal-binding</keyword>
<dbReference type="GeneID" id="54470985"/>
<reference evidence="8" key="1">
    <citation type="journal article" date="2020" name="Stud. Mycol.">
        <title>101 Dothideomycetes genomes: a test case for predicting lifestyles and emergence of pathogens.</title>
        <authorList>
            <person name="Haridas S."/>
            <person name="Albert R."/>
            <person name="Binder M."/>
            <person name="Bloem J."/>
            <person name="Labutti K."/>
            <person name="Salamov A."/>
            <person name="Andreopoulos B."/>
            <person name="Baker S."/>
            <person name="Barry K."/>
            <person name="Bills G."/>
            <person name="Bluhm B."/>
            <person name="Cannon C."/>
            <person name="Castanera R."/>
            <person name="Culley D."/>
            <person name="Daum C."/>
            <person name="Ezra D."/>
            <person name="Gonzalez J."/>
            <person name="Henrissat B."/>
            <person name="Kuo A."/>
            <person name="Liang C."/>
            <person name="Lipzen A."/>
            <person name="Lutzoni F."/>
            <person name="Magnuson J."/>
            <person name="Mondo S."/>
            <person name="Nolan M."/>
            <person name="Ohm R."/>
            <person name="Pangilinan J."/>
            <person name="Park H.-J."/>
            <person name="Ramirez L."/>
            <person name="Alfaro M."/>
            <person name="Sun H."/>
            <person name="Tritt A."/>
            <person name="Yoshinaga Y."/>
            <person name="Zwiers L.-H."/>
            <person name="Turgeon B."/>
            <person name="Goodwin S."/>
            <person name="Spatafora J."/>
            <person name="Crous P."/>
            <person name="Grigoriev I."/>
        </authorList>
    </citation>
    <scope>NUCLEOTIDE SEQUENCE</scope>
    <source>
        <strain evidence="8">CBS 113389</strain>
    </source>
</reference>
<feature type="region of interest" description="Disordered" evidence="6">
    <location>
        <begin position="92"/>
        <end position="128"/>
    </location>
</feature>
<feature type="compositionally biased region" description="Pro residues" evidence="6">
    <location>
        <begin position="1"/>
        <end position="14"/>
    </location>
</feature>
<gene>
    <name evidence="8" type="ORF">BDY17DRAFT_188599</name>
</gene>
<dbReference type="SMART" id="SM00355">
    <property type="entry name" value="ZnF_C2H2"/>
    <property type="match status" value="6"/>
</dbReference>
<name>A0A6A6PMY9_9PEZI</name>
<dbReference type="OrthoDB" id="6077919at2759"/>
<feature type="compositionally biased region" description="Basic and acidic residues" evidence="6">
    <location>
        <begin position="192"/>
        <end position="205"/>
    </location>
</feature>
<feature type="domain" description="C2H2-type" evidence="7">
    <location>
        <begin position="500"/>
        <end position="527"/>
    </location>
</feature>
<sequence>MAAYIPPNPSPPRSPSLDWHSTTDGGGYVSGYHHDALDNTWSQSQSQQHTSFVSSPSFPSSLCHAALDSAPAYSIQQAATSHVNPEELQRLSRSAHEAPWSDSALRRTRLRQHPPHWPPYRSTRKAHTVAGGAMNPLSQRPASVHYQASLIDSGYESRSHDTTTLASFSTQLEAGEAPGAALNRSASPSRRKQSEAHLSGDDPSSKRKRAKSLISPCSTCGLVSKNQSDAKKHRDHHTRPYICQEPACPRKEGFGTMNDLQRHKRCVHGALPDAGDRLGHRCRACPKPPFGEPPKWWPRLDNFKAHITRKHQGWNVNELVANSEVARSMITVSDPGYVSNHPPSQAAGEEEIQFDPFHPLDTTMSSHELFQDAILYMEDYTDFASLAGVGEGTLGDDYQDDRDLLSAIPGPPYEGTAGAMDLLGGGSFQQTDSEQPMMDDCGVHDQIGHQPNVHDLPSSYDSGQWMDYAMPMIEGKYSTQAPSVDPSDALSACRDESGRYVCRDCGKEWKRECDLRKHLKRHQKPYGCTFPGCDREFGSRYDWRRHERSKHSLNEMWRCELTGDDGNTCGEVYQDEELFINHLHTEHEMEPGDPVTTRCLQEMAFGGESHCRIWCGFCNAVVMSDETRPAGGARGWELHCSHVGDHFDKDKRRVDEWICIEVALKESRRQGSDLSTWTERNDESGLVRGLSSAIKRKMEDVDLDAEGFTESE</sequence>
<evidence type="ECO:0000256" key="1">
    <source>
        <dbReference type="ARBA" id="ARBA00022723"/>
    </source>
</evidence>
<evidence type="ECO:0000256" key="3">
    <source>
        <dbReference type="ARBA" id="ARBA00022771"/>
    </source>
</evidence>
<organism evidence="8 9">
    <name type="scientific">Neohortaea acidophila</name>
    <dbReference type="NCBI Taxonomy" id="245834"/>
    <lineage>
        <taxon>Eukaryota</taxon>
        <taxon>Fungi</taxon>
        <taxon>Dikarya</taxon>
        <taxon>Ascomycota</taxon>
        <taxon>Pezizomycotina</taxon>
        <taxon>Dothideomycetes</taxon>
        <taxon>Dothideomycetidae</taxon>
        <taxon>Mycosphaerellales</taxon>
        <taxon>Teratosphaeriaceae</taxon>
        <taxon>Neohortaea</taxon>
    </lineage>
</organism>
<dbReference type="PROSITE" id="PS00028">
    <property type="entry name" value="ZINC_FINGER_C2H2_1"/>
    <property type="match status" value="2"/>
</dbReference>
<feature type="region of interest" description="Disordered" evidence="6">
    <location>
        <begin position="176"/>
        <end position="212"/>
    </location>
</feature>
<dbReference type="PANTHER" id="PTHR24379:SF121">
    <property type="entry name" value="C2H2-TYPE DOMAIN-CONTAINING PROTEIN"/>
    <property type="match status" value="1"/>
</dbReference>
<dbReference type="GO" id="GO:0008270">
    <property type="term" value="F:zinc ion binding"/>
    <property type="evidence" value="ECO:0007669"/>
    <property type="project" value="UniProtKB-KW"/>
</dbReference>